<gene>
    <name evidence="5" type="ORF">GCM10022223_25380</name>
</gene>
<dbReference type="CDD" id="cd03255">
    <property type="entry name" value="ABC_MJ0796_LolCDE_FtsE"/>
    <property type="match status" value="1"/>
</dbReference>
<accession>A0ABP6ZGE4</accession>
<evidence type="ECO:0000256" key="3">
    <source>
        <dbReference type="ARBA" id="ARBA00022840"/>
    </source>
</evidence>
<protein>
    <recommendedName>
        <fullName evidence="4">ABC transporter domain-containing protein</fullName>
    </recommendedName>
</protein>
<dbReference type="PROSITE" id="PS50893">
    <property type="entry name" value="ABC_TRANSPORTER_2"/>
    <property type="match status" value="1"/>
</dbReference>
<reference evidence="6" key="1">
    <citation type="journal article" date="2019" name="Int. J. Syst. Evol. Microbiol.">
        <title>The Global Catalogue of Microorganisms (GCM) 10K type strain sequencing project: providing services to taxonomists for standard genome sequencing and annotation.</title>
        <authorList>
            <consortium name="The Broad Institute Genomics Platform"/>
            <consortium name="The Broad Institute Genome Sequencing Center for Infectious Disease"/>
            <person name="Wu L."/>
            <person name="Ma J."/>
        </authorList>
    </citation>
    <scope>NUCLEOTIDE SEQUENCE [LARGE SCALE GENOMIC DNA]</scope>
    <source>
        <strain evidence="6">JCM 16902</strain>
    </source>
</reference>
<keyword evidence="3" id="KW-0067">ATP-binding</keyword>
<dbReference type="InterPro" id="IPR003593">
    <property type="entry name" value="AAA+_ATPase"/>
</dbReference>
<dbReference type="InterPro" id="IPR015854">
    <property type="entry name" value="ABC_transpr_LolD-like"/>
</dbReference>
<dbReference type="PROSITE" id="PS00211">
    <property type="entry name" value="ABC_TRANSPORTER_1"/>
    <property type="match status" value="1"/>
</dbReference>
<organism evidence="5 6">
    <name type="scientific">Kineosporia mesophila</name>
    <dbReference type="NCBI Taxonomy" id="566012"/>
    <lineage>
        <taxon>Bacteria</taxon>
        <taxon>Bacillati</taxon>
        <taxon>Actinomycetota</taxon>
        <taxon>Actinomycetes</taxon>
        <taxon>Kineosporiales</taxon>
        <taxon>Kineosporiaceae</taxon>
        <taxon>Kineosporia</taxon>
    </lineage>
</organism>
<keyword evidence="6" id="KW-1185">Reference proteome</keyword>
<dbReference type="SUPFAM" id="SSF52540">
    <property type="entry name" value="P-loop containing nucleoside triphosphate hydrolases"/>
    <property type="match status" value="1"/>
</dbReference>
<feature type="domain" description="ABC transporter" evidence="4">
    <location>
        <begin position="6"/>
        <end position="221"/>
    </location>
</feature>
<name>A0ABP6ZGE4_9ACTN</name>
<evidence type="ECO:0000259" key="4">
    <source>
        <dbReference type="PROSITE" id="PS50893"/>
    </source>
</evidence>
<dbReference type="SMART" id="SM00382">
    <property type="entry name" value="AAA"/>
    <property type="match status" value="1"/>
</dbReference>
<dbReference type="PANTHER" id="PTHR24220:SF86">
    <property type="entry name" value="ABC TRANSPORTER ABCH.1"/>
    <property type="match status" value="1"/>
</dbReference>
<keyword evidence="1" id="KW-0813">Transport</keyword>
<evidence type="ECO:0000313" key="6">
    <source>
        <dbReference type="Proteomes" id="UP001501074"/>
    </source>
</evidence>
<dbReference type="Gene3D" id="3.40.50.300">
    <property type="entry name" value="P-loop containing nucleotide triphosphate hydrolases"/>
    <property type="match status" value="1"/>
</dbReference>
<dbReference type="InterPro" id="IPR003439">
    <property type="entry name" value="ABC_transporter-like_ATP-bd"/>
</dbReference>
<comment type="caution">
    <text evidence="5">The sequence shown here is derived from an EMBL/GenBank/DDBJ whole genome shotgun (WGS) entry which is preliminary data.</text>
</comment>
<dbReference type="Pfam" id="PF00005">
    <property type="entry name" value="ABC_tran"/>
    <property type="match status" value="1"/>
</dbReference>
<dbReference type="RefSeq" id="WP_231483712.1">
    <property type="nucleotide sequence ID" value="NZ_BAAAZO010000003.1"/>
</dbReference>
<dbReference type="Proteomes" id="UP001501074">
    <property type="component" value="Unassembled WGS sequence"/>
</dbReference>
<dbReference type="InterPro" id="IPR027417">
    <property type="entry name" value="P-loop_NTPase"/>
</dbReference>
<dbReference type="InterPro" id="IPR017871">
    <property type="entry name" value="ABC_transporter-like_CS"/>
</dbReference>
<dbReference type="InterPro" id="IPR017911">
    <property type="entry name" value="MacB-like_ATP-bd"/>
</dbReference>
<proteinExistence type="predicted"/>
<evidence type="ECO:0000256" key="1">
    <source>
        <dbReference type="ARBA" id="ARBA00022448"/>
    </source>
</evidence>
<sequence length="222" mass="24212">MSRPLLELRGVSRVYGPPEVLALQEINLVVPRSEFLAVTGASGSGKSTMLNVLGLLDPPSSGEYQVNGQDITMLRAREVDQLRSRLFGFVFQASHMLPERTVAANVALPLRIAGVPRSTRPGRVWKSLERVGLVQRAQARASSLSGGERQRAAIARALVNEPEVLLADEPTGNLDAENAERVMTIFDELRQAGLTLVMITHNQELAERADRQVVLSDGRLLA</sequence>
<keyword evidence="2" id="KW-0547">Nucleotide-binding</keyword>
<dbReference type="PANTHER" id="PTHR24220">
    <property type="entry name" value="IMPORT ATP-BINDING PROTEIN"/>
    <property type="match status" value="1"/>
</dbReference>
<evidence type="ECO:0000256" key="2">
    <source>
        <dbReference type="ARBA" id="ARBA00022741"/>
    </source>
</evidence>
<evidence type="ECO:0000313" key="5">
    <source>
        <dbReference type="EMBL" id="GAA3608296.1"/>
    </source>
</evidence>
<dbReference type="EMBL" id="BAAAZO010000003">
    <property type="protein sequence ID" value="GAA3608296.1"/>
    <property type="molecule type" value="Genomic_DNA"/>
</dbReference>